<keyword evidence="6" id="KW-0833">Ubl conjugation pathway</keyword>
<organism evidence="16 17">
    <name type="scientific">Populus tomentosa</name>
    <name type="common">Chinese white poplar</name>
    <dbReference type="NCBI Taxonomy" id="118781"/>
    <lineage>
        <taxon>Eukaryota</taxon>
        <taxon>Viridiplantae</taxon>
        <taxon>Streptophyta</taxon>
        <taxon>Embryophyta</taxon>
        <taxon>Tracheophyta</taxon>
        <taxon>Spermatophyta</taxon>
        <taxon>Magnoliopsida</taxon>
        <taxon>eudicotyledons</taxon>
        <taxon>Gunneridae</taxon>
        <taxon>Pentapetalae</taxon>
        <taxon>rosids</taxon>
        <taxon>fabids</taxon>
        <taxon>Malpighiales</taxon>
        <taxon>Salicaceae</taxon>
        <taxon>Saliceae</taxon>
        <taxon>Populus</taxon>
    </lineage>
</organism>
<comment type="similarity">
    <text evidence="11">Belongs to the plant 'ANKYRIN-BTB/POZ' family. 'NPR1-like' subfamily.</text>
</comment>
<evidence type="ECO:0000256" key="7">
    <source>
        <dbReference type="ARBA" id="ARBA00022821"/>
    </source>
</evidence>
<dbReference type="InterPro" id="IPR002110">
    <property type="entry name" value="Ankyrin_rpt"/>
</dbReference>
<dbReference type="Pfam" id="PF00651">
    <property type="entry name" value="BTB"/>
    <property type="match status" value="1"/>
</dbReference>
<comment type="caution">
    <text evidence="13">Lacks conserved residue(s) required for the propagation of feature annotation.</text>
</comment>
<dbReference type="PROSITE" id="PS50297">
    <property type="entry name" value="ANK_REP_REGION"/>
    <property type="match status" value="1"/>
</dbReference>
<dbReference type="EMBL" id="JAAWWB010000024">
    <property type="protein sequence ID" value="KAG6753361.1"/>
    <property type="molecule type" value="Genomic_DNA"/>
</dbReference>
<name>A0A8X7YMC7_POPTO</name>
<evidence type="ECO:0000259" key="14">
    <source>
        <dbReference type="PROSITE" id="PS50097"/>
    </source>
</evidence>
<dbReference type="OrthoDB" id="71307at2759"/>
<dbReference type="PROSITE" id="PS50088">
    <property type="entry name" value="ANK_REPEAT"/>
    <property type="match status" value="1"/>
</dbReference>
<keyword evidence="9 12" id="KW-0040">ANK repeat</keyword>
<evidence type="ECO:0000313" key="17">
    <source>
        <dbReference type="Proteomes" id="UP000886885"/>
    </source>
</evidence>
<evidence type="ECO:0000256" key="5">
    <source>
        <dbReference type="ARBA" id="ARBA00022771"/>
    </source>
</evidence>
<evidence type="ECO:0000256" key="2">
    <source>
        <dbReference type="ARBA" id="ARBA00004906"/>
    </source>
</evidence>
<dbReference type="CDD" id="cd18310">
    <property type="entry name" value="BTB_POZ_NPR_plant"/>
    <property type="match status" value="1"/>
</dbReference>
<dbReference type="SMART" id="SM00248">
    <property type="entry name" value="ANK"/>
    <property type="match status" value="3"/>
</dbReference>
<dbReference type="InterPro" id="IPR044292">
    <property type="entry name" value="NPR"/>
</dbReference>
<comment type="subcellular location">
    <subcellularLocation>
        <location evidence="1">Nucleus</location>
    </subcellularLocation>
</comment>
<keyword evidence="3" id="KW-0479">Metal-binding</keyword>
<evidence type="ECO:0000256" key="13">
    <source>
        <dbReference type="PROSITE-ProRule" id="PRU01391"/>
    </source>
</evidence>
<dbReference type="SMART" id="SM00225">
    <property type="entry name" value="BTB"/>
    <property type="match status" value="1"/>
</dbReference>
<dbReference type="Pfam" id="PF12313">
    <property type="entry name" value="NPR1_like_C"/>
    <property type="match status" value="1"/>
</dbReference>
<feature type="domain" description="BTB" evidence="14">
    <location>
        <begin position="64"/>
        <end position="140"/>
    </location>
</feature>
<dbReference type="GO" id="GO:0050832">
    <property type="term" value="P:defense response to fungus"/>
    <property type="evidence" value="ECO:0007669"/>
    <property type="project" value="TreeGrafter"/>
</dbReference>
<dbReference type="PANTHER" id="PTHR46475">
    <property type="entry name" value="REGULATORY PROTEIN NPR3"/>
    <property type="match status" value="1"/>
</dbReference>
<reference evidence="16" key="1">
    <citation type="journal article" date="2020" name="bioRxiv">
        <title>Hybrid origin of Populus tomentosa Carr. identified through genome sequencing and phylogenomic analysis.</title>
        <authorList>
            <person name="An X."/>
            <person name="Gao K."/>
            <person name="Chen Z."/>
            <person name="Li J."/>
            <person name="Yang X."/>
            <person name="Yang X."/>
            <person name="Zhou J."/>
            <person name="Guo T."/>
            <person name="Zhao T."/>
            <person name="Huang S."/>
            <person name="Miao D."/>
            <person name="Khan W.U."/>
            <person name="Rao P."/>
            <person name="Ye M."/>
            <person name="Lei B."/>
            <person name="Liao W."/>
            <person name="Wang J."/>
            <person name="Ji L."/>
            <person name="Li Y."/>
            <person name="Guo B."/>
            <person name="Mustafa N.S."/>
            <person name="Li S."/>
            <person name="Yun Q."/>
            <person name="Keller S.R."/>
            <person name="Mao J."/>
            <person name="Zhang R."/>
            <person name="Strauss S.H."/>
        </authorList>
    </citation>
    <scope>NUCLEOTIDE SEQUENCE</scope>
    <source>
        <strain evidence="16">GM15</strain>
        <tissue evidence="16">Leaf</tissue>
    </source>
</reference>
<keyword evidence="4" id="KW-0677">Repeat</keyword>
<keyword evidence="17" id="KW-1185">Reference proteome</keyword>
<comment type="caution">
    <text evidence="16">The sequence shown here is derived from an EMBL/GenBank/DDBJ whole genome shotgun (WGS) entry which is preliminary data.</text>
</comment>
<evidence type="ECO:0000256" key="8">
    <source>
        <dbReference type="ARBA" id="ARBA00022833"/>
    </source>
</evidence>
<comment type="pathway">
    <text evidence="2">Protein modification; protein ubiquitination.</text>
</comment>
<dbReference type="InterPro" id="IPR057250">
    <property type="entry name" value="Znf_C2HC_NPR-type"/>
</dbReference>
<dbReference type="AlphaFoldDB" id="A0A8X7YMC7"/>
<evidence type="ECO:0000256" key="11">
    <source>
        <dbReference type="ARBA" id="ARBA00044947"/>
    </source>
</evidence>
<feature type="repeat" description="ANK" evidence="12">
    <location>
        <begin position="330"/>
        <end position="356"/>
    </location>
</feature>
<dbReference type="Proteomes" id="UP000886885">
    <property type="component" value="Chromosome 12D"/>
</dbReference>
<dbReference type="InterPro" id="IPR000210">
    <property type="entry name" value="BTB/POZ_dom"/>
</dbReference>
<dbReference type="GO" id="GO:2000031">
    <property type="term" value="P:regulation of salicylic acid mediated signaling pathway"/>
    <property type="evidence" value="ECO:0007669"/>
    <property type="project" value="InterPro"/>
</dbReference>
<evidence type="ECO:0000256" key="4">
    <source>
        <dbReference type="ARBA" id="ARBA00022737"/>
    </source>
</evidence>
<gene>
    <name evidence="16" type="ORF">POTOM_043427</name>
</gene>
<dbReference type="InterPro" id="IPR021094">
    <property type="entry name" value="NPR1/NIM1-like_C"/>
</dbReference>
<keyword evidence="7" id="KW-0611">Plant defense</keyword>
<sequence>MANFSELSSSLSFTSSSHMSNGSISHNISNSSVAEAGTSLEVISLNKLSSSLEQLLIESTCEYSDADIVVEGIAVGVHRCILASRSKFFHELFRREKGSLEKDGKPKYCMSELLPYGNVGYEAFLIFLSYLYTGKLKPSPMEVSTCVDNVCAHDSCRPAITFAVELMYASSIFQVPELVSLFQRRLLNFVRKALAEDVIPILVVAFHCQSSQLIAQCVDRIAVSNLDNISIEKELPHEVADKIKQLRRKPISDDENNTEAGDPLREKRIKRIHLALDSDDVELVKLLLTESDISLDDANALHYCASYCDLKVMSEVLSLGLANVNLRNSRGFTVLHIAAMRKEPSVIVSLLAKGASALDLTSDGQSAVSICRRLTRPKDYHAKTEQGQEANKDRLCIDILEREMRRNPLGGSASITSHTMVDDLHMKLLYLENRVAFARLFFPTEAKLAMDIAHAATTSEFAGLAASKGSSGNLREVDLNETPIMQNKRLRSRMEALMKTVEMGRRYFPNCSEVLDKFMEDDLPDLFFLEKGTPDEQRIKRTRFMELKEDVQKAFNKDKAVINRSVLSSSSSSSSLKDGVGNKLRKL</sequence>
<dbReference type="GO" id="GO:0005634">
    <property type="term" value="C:nucleus"/>
    <property type="evidence" value="ECO:0007669"/>
    <property type="project" value="UniProtKB-SubCell"/>
</dbReference>
<keyword evidence="5 13" id="KW-0863">Zinc-finger</keyword>
<dbReference type="GO" id="GO:0042742">
    <property type="term" value="P:defense response to bacterium"/>
    <property type="evidence" value="ECO:0007669"/>
    <property type="project" value="TreeGrafter"/>
</dbReference>
<accession>A0A8X7YMC7</accession>
<dbReference type="PROSITE" id="PS50097">
    <property type="entry name" value="BTB"/>
    <property type="match status" value="1"/>
</dbReference>
<dbReference type="GO" id="GO:2000022">
    <property type="term" value="P:regulation of jasmonic acid mediated signaling pathway"/>
    <property type="evidence" value="ECO:0007669"/>
    <property type="project" value="InterPro"/>
</dbReference>
<evidence type="ECO:0000256" key="1">
    <source>
        <dbReference type="ARBA" id="ARBA00004123"/>
    </source>
</evidence>
<dbReference type="FunFam" id="3.30.710.10:FF:000110">
    <property type="entry name" value="Regulatory protein NPR3"/>
    <property type="match status" value="1"/>
</dbReference>
<dbReference type="GO" id="GO:0009862">
    <property type="term" value="P:systemic acquired resistance, salicylic acid mediated signaling pathway"/>
    <property type="evidence" value="ECO:0007669"/>
    <property type="project" value="InterPro"/>
</dbReference>
<evidence type="ECO:0000256" key="12">
    <source>
        <dbReference type="PROSITE-ProRule" id="PRU00023"/>
    </source>
</evidence>
<evidence type="ECO:0000256" key="10">
    <source>
        <dbReference type="ARBA" id="ARBA00023242"/>
    </source>
</evidence>
<evidence type="ECO:0000256" key="9">
    <source>
        <dbReference type="ARBA" id="ARBA00023043"/>
    </source>
</evidence>
<evidence type="ECO:0000313" key="16">
    <source>
        <dbReference type="EMBL" id="KAG6753361.1"/>
    </source>
</evidence>
<dbReference type="InterPro" id="IPR024228">
    <property type="entry name" value="NPR_central_dom"/>
</dbReference>
<evidence type="ECO:0000256" key="6">
    <source>
        <dbReference type="ARBA" id="ARBA00022786"/>
    </source>
</evidence>
<feature type="domain" description="C2HC NPR-type" evidence="15">
    <location>
        <begin position="143"/>
        <end position="157"/>
    </location>
</feature>
<evidence type="ECO:0000256" key="3">
    <source>
        <dbReference type="ARBA" id="ARBA00022723"/>
    </source>
</evidence>
<protein>
    <submittedName>
        <fullName evidence="16">Uncharacterized protein</fullName>
    </submittedName>
</protein>
<dbReference type="PROSITE" id="PS52046">
    <property type="entry name" value="ZF_C2HC_NPR"/>
    <property type="match status" value="1"/>
</dbReference>
<dbReference type="Pfam" id="PF11900">
    <property type="entry name" value="DUF3420"/>
    <property type="match status" value="1"/>
</dbReference>
<dbReference type="PANTHER" id="PTHR46475:SF2">
    <property type="entry name" value="REGULATORY PROTEIN NPR3"/>
    <property type="match status" value="1"/>
</dbReference>
<dbReference type="GO" id="GO:0008270">
    <property type="term" value="F:zinc ion binding"/>
    <property type="evidence" value="ECO:0007669"/>
    <property type="project" value="UniProtKB-KW"/>
</dbReference>
<evidence type="ECO:0000259" key="15">
    <source>
        <dbReference type="PROSITE" id="PS52046"/>
    </source>
</evidence>
<proteinExistence type="inferred from homology"/>
<keyword evidence="10" id="KW-0539">Nucleus</keyword>
<keyword evidence="8" id="KW-0862">Zinc</keyword>
<dbReference type="FunFam" id="1.25.40.20:FF:000123">
    <property type="entry name" value="regulatory protein NPR3-like"/>
    <property type="match status" value="1"/>
</dbReference>